<dbReference type="Proteomes" id="UP000254968">
    <property type="component" value="Unassembled WGS sequence"/>
</dbReference>
<keyword evidence="1" id="KW-0812">Transmembrane</keyword>
<protein>
    <submittedName>
        <fullName evidence="2">Uncharacterized protein conserved in bacteria (DUF2065)</fullName>
    </submittedName>
</protein>
<name>A0A378I011_9GAMM</name>
<evidence type="ECO:0000256" key="1">
    <source>
        <dbReference type="SAM" id="Phobius"/>
    </source>
</evidence>
<dbReference type="Pfam" id="PF09838">
    <property type="entry name" value="DUF2065"/>
    <property type="match status" value="1"/>
</dbReference>
<dbReference type="EMBL" id="UGNV01000001">
    <property type="protein sequence ID" value="STX28050.1"/>
    <property type="molecule type" value="Genomic_DNA"/>
</dbReference>
<dbReference type="OrthoDB" id="9182237at2"/>
<organism evidence="2 3">
    <name type="scientific">Legionella beliardensis</name>
    <dbReference type="NCBI Taxonomy" id="91822"/>
    <lineage>
        <taxon>Bacteria</taxon>
        <taxon>Pseudomonadati</taxon>
        <taxon>Pseudomonadota</taxon>
        <taxon>Gammaproteobacteria</taxon>
        <taxon>Legionellales</taxon>
        <taxon>Legionellaceae</taxon>
        <taxon>Legionella</taxon>
    </lineage>
</organism>
<gene>
    <name evidence="2" type="ORF">NCTC13315_00573</name>
</gene>
<dbReference type="AlphaFoldDB" id="A0A378I011"/>
<accession>A0A378I011</accession>
<feature type="transmembrane region" description="Helical" evidence="1">
    <location>
        <begin position="6"/>
        <end position="23"/>
    </location>
</feature>
<proteinExistence type="predicted"/>
<reference evidence="2 3" key="1">
    <citation type="submission" date="2018-06" db="EMBL/GenBank/DDBJ databases">
        <authorList>
            <consortium name="Pathogen Informatics"/>
            <person name="Doyle S."/>
        </authorList>
    </citation>
    <scope>NUCLEOTIDE SEQUENCE [LARGE SCALE GENOMIC DNA]</scope>
    <source>
        <strain evidence="2 3">NCTC13315</strain>
    </source>
</reference>
<sequence>MLINFLSALALVFVLEGLMPFGFPKRWKHLLSKVIIQDERILRIIGLLSMLAGVILLTIVHQFAE</sequence>
<keyword evidence="1" id="KW-0472">Membrane</keyword>
<evidence type="ECO:0000313" key="2">
    <source>
        <dbReference type="EMBL" id="STX28050.1"/>
    </source>
</evidence>
<dbReference type="PANTHER" id="PTHR38602">
    <property type="entry name" value="INNER MEMBRANE PROTEIN-RELATED"/>
    <property type="match status" value="1"/>
</dbReference>
<dbReference type="PANTHER" id="PTHR38602:SF1">
    <property type="entry name" value="INNER MEMBRANE PROTEIN"/>
    <property type="match status" value="1"/>
</dbReference>
<keyword evidence="3" id="KW-1185">Reference proteome</keyword>
<keyword evidence="1" id="KW-1133">Transmembrane helix</keyword>
<dbReference type="InterPro" id="IPR019201">
    <property type="entry name" value="DUF2065"/>
</dbReference>
<evidence type="ECO:0000313" key="3">
    <source>
        <dbReference type="Proteomes" id="UP000254968"/>
    </source>
</evidence>
<feature type="transmembrane region" description="Helical" evidence="1">
    <location>
        <begin position="44"/>
        <end position="64"/>
    </location>
</feature>